<evidence type="ECO:0000256" key="2">
    <source>
        <dbReference type="ARBA" id="ARBA00022801"/>
    </source>
</evidence>
<feature type="compositionally biased region" description="Polar residues" evidence="3">
    <location>
        <begin position="16"/>
        <end position="26"/>
    </location>
</feature>
<dbReference type="InterPro" id="IPR029058">
    <property type="entry name" value="AB_hydrolase_fold"/>
</dbReference>
<evidence type="ECO:0000313" key="6">
    <source>
        <dbReference type="Proteomes" id="UP000216454"/>
    </source>
</evidence>
<dbReference type="Pfam" id="PF02230">
    <property type="entry name" value="Abhydrolase_2"/>
    <property type="match status" value="1"/>
</dbReference>
<proteinExistence type="inferred from homology"/>
<name>A0A261F4D1_9BIFI</name>
<accession>A0A261F4D1</accession>
<dbReference type="EMBL" id="MWWQ01000001">
    <property type="protein sequence ID" value="OZG53972.1"/>
    <property type="molecule type" value="Genomic_DNA"/>
</dbReference>
<dbReference type="InterPro" id="IPR050565">
    <property type="entry name" value="LYPA1-2/EST-like"/>
</dbReference>
<feature type="region of interest" description="Disordered" evidence="3">
    <location>
        <begin position="1"/>
        <end position="45"/>
    </location>
</feature>
<dbReference type="AlphaFoldDB" id="A0A261F4D1"/>
<evidence type="ECO:0000256" key="1">
    <source>
        <dbReference type="ARBA" id="ARBA00006499"/>
    </source>
</evidence>
<dbReference type="PANTHER" id="PTHR10655:SF17">
    <property type="entry name" value="LYSOPHOSPHOLIPASE-LIKE PROTEIN 1"/>
    <property type="match status" value="1"/>
</dbReference>
<dbReference type="GO" id="GO:0016787">
    <property type="term" value="F:hydrolase activity"/>
    <property type="evidence" value="ECO:0007669"/>
    <property type="project" value="UniProtKB-KW"/>
</dbReference>
<keyword evidence="2" id="KW-0378">Hydrolase</keyword>
<dbReference type="InterPro" id="IPR003140">
    <property type="entry name" value="PLipase/COase/thioEstase"/>
</dbReference>
<feature type="domain" description="Phospholipase/carboxylesterase/thioesterase" evidence="4">
    <location>
        <begin position="80"/>
        <end position="276"/>
    </location>
</feature>
<reference evidence="5 6" key="1">
    <citation type="journal article" date="2017" name="BMC Genomics">
        <title>Comparative genomic and phylogenomic analyses of the Bifidobacteriaceae family.</title>
        <authorList>
            <person name="Lugli G.A."/>
            <person name="Milani C."/>
            <person name="Turroni F."/>
            <person name="Duranti S."/>
            <person name="Mancabelli L."/>
            <person name="Mangifesta M."/>
            <person name="Ferrario C."/>
            <person name="Modesto M."/>
            <person name="Mattarelli P."/>
            <person name="Jiri K."/>
            <person name="van Sinderen D."/>
            <person name="Ventura M."/>
        </authorList>
    </citation>
    <scope>NUCLEOTIDE SEQUENCE [LARGE SCALE GENOMIC DNA]</scope>
    <source>
        <strain evidence="5 6">DSM 24744</strain>
    </source>
</reference>
<evidence type="ECO:0000313" key="5">
    <source>
        <dbReference type="EMBL" id="OZG53972.1"/>
    </source>
</evidence>
<evidence type="ECO:0000259" key="4">
    <source>
        <dbReference type="Pfam" id="PF02230"/>
    </source>
</evidence>
<comment type="caution">
    <text evidence="5">The sequence shown here is derived from an EMBL/GenBank/DDBJ whole genome shotgun (WGS) entry which is preliminary data.</text>
</comment>
<dbReference type="Gene3D" id="3.40.50.1820">
    <property type="entry name" value="alpha/beta hydrolase"/>
    <property type="match status" value="1"/>
</dbReference>
<keyword evidence="6" id="KW-1185">Reference proteome</keyword>
<comment type="similarity">
    <text evidence="1">Belongs to the AB hydrolase superfamily. AB hydrolase 2 family.</text>
</comment>
<organism evidence="5 6">
    <name type="scientific">Pseudoscardovia suis</name>
    <dbReference type="NCBI Taxonomy" id="987063"/>
    <lineage>
        <taxon>Bacteria</taxon>
        <taxon>Bacillati</taxon>
        <taxon>Actinomycetota</taxon>
        <taxon>Actinomycetes</taxon>
        <taxon>Bifidobacteriales</taxon>
        <taxon>Bifidobacteriaceae</taxon>
        <taxon>Pseudoscardovia</taxon>
    </lineage>
</organism>
<protein>
    <submittedName>
        <fullName evidence="5">Esterase</fullName>
    </submittedName>
</protein>
<evidence type="ECO:0000256" key="3">
    <source>
        <dbReference type="SAM" id="MobiDB-lite"/>
    </source>
</evidence>
<dbReference type="SUPFAM" id="SSF53474">
    <property type="entry name" value="alpha/beta-Hydrolases"/>
    <property type="match status" value="1"/>
</dbReference>
<dbReference type="Proteomes" id="UP000216454">
    <property type="component" value="Unassembled WGS sequence"/>
</dbReference>
<gene>
    <name evidence="5" type="ORF">PSSU_0075</name>
</gene>
<sequence>MGGMRDAQGDEADDAVNNSSEPSESHNVGDGSGLPGSHDSATRMNGAAGLIGRESDVIPGRFGDPLEVTHAEWSQDGGKRNEKRPLFLLLHGWGSSAADMREFFAGYVSPFSDYVALQAPLHLPGYPAAGTWFHDCVPAGEDLDRDAFAAASAIDQWVAANVPADRKVIPLGFSQGGLLAVHLLRVDPQRYAAAVTLSGFLAPGVVPGTAPGDEELAQLDTSVFYGVGLADTCIPRYEAKAFAAWLEEHTYLKMCEYPGLDHSICIDEVDDLREWLVGIGADSGLR</sequence>
<dbReference type="PANTHER" id="PTHR10655">
    <property type="entry name" value="LYSOPHOSPHOLIPASE-RELATED"/>
    <property type="match status" value="1"/>
</dbReference>